<accession>A0A0E9WX20</accession>
<name>A0A0E9WX20_ANGAN</name>
<proteinExistence type="predicted"/>
<reference evidence="1" key="2">
    <citation type="journal article" date="2015" name="Fish Shellfish Immunol.">
        <title>Early steps in the European eel (Anguilla anguilla)-Vibrio vulnificus interaction in the gills: Role of the RtxA13 toxin.</title>
        <authorList>
            <person name="Callol A."/>
            <person name="Pajuelo D."/>
            <person name="Ebbesson L."/>
            <person name="Teles M."/>
            <person name="MacKenzie S."/>
            <person name="Amaro C."/>
        </authorList>
    </citation>
    <scope>NUCLEOTIDE SEQUENCE</scope>
</reference>
<dbReference type="AlphaFoldDB" id="A0A0E9WX20"/>
<reference evidence="1" key="1">
    <citation type="submission" date="2014-11" db="EMBL/GenBank/DDBJ databases">
        <authorList>
            <person name="Amaro Gonzalez C."/>
        </authorList>
    </citation>
    <scope>NUCLEOTIDE SEQUENCE</scope>
</reference>
<protein>
    <submittedName>
        <fullName evidence="1">Uncharacterized protein</fullName>
    </submittedName>
</protein>
<dbReference type="EMBL" id="GBXM01013560">
    <property type="protein sequence ID" value="JAH95017.1"/>
    <property type="molecule type" value="Transcribed_RNA"/>
</dbReference>
<evidence type="ECO:0000313" key="1">
    <source>
        <dbReference type="EMBL" id="JAH95017.1"/>
    </source>
</evidence>
<sequence length="80" mass="9552">MLASFIPCWPYSRCEKLLFCFCCQCLFHVVVHHLQTTTKLSVIHPGMFFLWHGRWRPRCVCICICTYKNLHCNILEAQEF</sequence>
<organism evidence="1">
    <name type="scientific">Anguilla anguilla</name>
    <name type="common">European freshwater eel</name>
    <name type="synonym">Muraena anguilla</name>
    <dbReference type="NCBI Taxonomy" id="7936"/>
    <lineage>
        <taxon>Eukaryota</taxon>
        <taxon>Metazoa</taxon>
        <taxon>Chordata</taxon>
        <taxon>Craniata</taxon>
        <taxon>Vertebrata</taxon>
        <taxon>Euteleostomi</taxon>
        <taxon>Actinopterygii</taxon>
        <taxon>Neopterygii</taxon>
        <taxon>Teleostei</taxon>
        <taxon>Anguilliformes</taxon>
        <taxon>Anguillidae</taxon>
        <taxon>Anguilla</taxon>
    </lineage>
</organism>